<keyword evidence="2" id="KW-1185">Reference proteome</keyword>
<dbReference type="EMBL" id="CAKXAJ010020905">
    <property type="protein sequence ID" value="CAH2225225.1"/>
    <property type="molecule type" value="Genomic_DNA"/>
</dbReference>
<comment type="caution">
    <text evidence="1">The sequence shown here is derived from an EMBL/GenBank/DDBJ whole genome shotgun (WGS) entry which is preliminary data.</text>
</comment>
<name>A0A8S4QVK3_9NEOP</name>
<protein>
    <submittedName>
        <fullName evidence="1">Jg21 protein</fullName>
    </submittedName>
</protein>
<gene>
    <name evidence="1" type="primary">jg21</name>
    <name evidence="1" type="ORF">PAEG_LOCUS6952</name>
</gene>
<evidence type="ECO:0000313" key="1">
    <source>
        <dbReference type="EMBL" id="CAH2225225.1"/>
    </source>
</evidence>
<organism evidence="1 2">
    <name type="scientific">Pararge aegeria aegeria</name>
    <dbReference type="NCBI Taxonomy" id="348720"/>
    <lineage>
        <taxon>Eukaryota</taxon>
        <taxon>Metazoa</taxon>
        <taxon>Ecdysozoa</taxon>
        <taxon>Arthropoda</taxon>
        <taxon>Hexapoda</taxon>
        <taxon>Insecta</taxon>
        <taxon>Pterygota</taxon>
        <taxon>Neoptera</taxon>
        <taxon>Endopterygota</taxon>
        <taxon>Lepidoptera</taxon>
        <taxon>Glossata</taxon>
        <taxon>Ditrysia</taxon>
        <taxon>Papilionoidea</taxon>
        <taxon>Nymphalidae</taxon>
        <taxon>Satyrinae</taxon>
        <taxon>Satyrini</taxon>
        <taxon>Parargina</taxon>
        <taxon>Pararge</taxon>
    </lineage>
</organism>
<evidence type="ECO:0000313" key="2">
    <source>
        <dbReference type="Proteomes" id="UP000838756"/>
    </source>
</evidence>
<sequence length="79" mass="8818">EAALGGLRSNFINKSLTEERKSVDKSLLQCPIFKQTLSEGLRVEVSVNRDPYVVELSNSALIMIKVTGCYLLKNSILYL</sequence>
<dbReference type="AlphaFoldDB" id="A0A8S4QVK3"/>
<accession>A0A8S4QVK3</accession>
<dbReference type="Proteomes" id="UP000838756">
    <property type="component" value="Unassembled WGS sequence"/>
</dbReference>
<reference evidence="1" key="1">
    <citation type="submission" date="2022-03" db="EMBL/GenBank/DDBJ databases">
        <authorList>
            <person name="Lindestad O."/>
        </authorList>
    </citation>
    <scope>NUCLEOTIDE SEQUENCE</scope>
</reference>
<proteinExistence type="predicted"/>
<feature type="non-terminal residue" evidence="1">
    <location>
        <position position="79"/>
    </location>
</feature>